<evidence type="ECO:0000313" key="3">
    <source>
        <dbReference type="EMBL" id="KIU25152.1"/>
    </source>
</evidence>
<feature type="region of interest" description="Disordered" evidence="1">
    <location>
        <begin position="300"/>
        <end position="339"/>
    </location>
</feature>
<dbReference type="Proteomes" id="UP000032289">
    <property type="component" value="Unassembled WGS sequence"/>
</dbReference>
<organism evidence="3 4">
    <name type="scientific">Weissella cibaria</name>
    <dbReference type="NCBI Taxonomy" id="137591"/>
    <lineage>
        <taxon>Bacteria</taxon>
        <taxon>Bacillati</taxon>
        <taxon>Bacillota</taxon>
        <taxon>Bacilli</taxon>
        <taxon>Lactobacillales</taxon>
        <taxon>Lactobacillaceae</taxon>
        <taxon>Weissella</taxon>
    </lineage>
</organism>
<accession>A0A0D1M2P8</accession>
<reference evidence="3" key="1">
    <citation type="journal article" date="2015" name="Microbiology (Mosc.)">
        <title>Genomics of the Weissella cibaria species with an examination of its metabolic traits.</title>
        <authorList>
            <person name="Lynch K.M."/>
            <person name="Lucid A."/>
            <person name="Arendt E.K."/>
            <person name="Sleator R.D."/>
            <person name="Lucey B."/>
            <person name="Coffey A."/>
        </authorList>
    </citation>
    <scope>NUCLEOTIDE SEQUENCE [LARGE SCALE GENOMIC DNA]</scope>
    <source>
        <strain evidence="3">AB3b</strain>
    </source>
</reference>
<name>A0A0D1M2P8_9LACO</name>
<evidence type="ECO:0000256" key="2">
    <source>
        <dbReference type="SAM" id="Phobius"/>
    </source>
</evidence>
<evidence type="ECO:0000313" key="4">
    <source>
        <dbReference type="Proteomes" id="UP000032289"/>
    </source>
</evidence>
<dbReference type="PATRIC" id="fig|137591.24.peg.648"/>
<protein>
    <submittedName>
        <fullName evidence="3">Uncharacterized protein</fullName>
    </submittedName>
</protein>
<gene>
    <name evidence="3" type="ORF">ab3b_00670</name>
</gene>
<proteinExistence type="predicted"/>
<feature type="transmembrane region" description="Helical" evidence="2">
    <location>
        <begin position="47"/>
        <end position="67"/>
    </location>
</feature>
<sequence length="339" mass="39187">MQHVKVKYSEKPHLKEGAGWFSRWWYRRRVKHDNRQYNHYDQQRRTVTLRFLSLLGIAAAILIYSMVMPRPSSTVSTKLNQEMAFGNQGTNVALTKKIFNDETGLLELHFKFTGNVDDSITTGINMKRFKLSFAGDRYIQNGQSEYHIVATSPNTMVVQFEKLKTNFQDVRVSFADKTIDTESIKTAANDDESATNKQAKASDQLATIIINNDDKLPTNQQRKVLSKKQLVVAQTRTNIQEHEHNIKENRAAIKEWQVAIKEQTENVRATRQQMQDMTDKERSQANETIESYESKMTDLKKNISDAKTDIRSEKDKIKHLEKQKTKQQHGQLNVPKLAQ</sequence>
<evidence type="ECO:0000256" key="1">
    <source>
        <dbReference type="SAM" id="MobiDB-lite"/>
    </source>
</evidence>
<dbReference type="EMBL" id="JWHT01000014">
    <property type="protein sequence ID" value="KIU25152.1"/>
    <property type="molecule type" value="Genomic_DNA"/>
</dbReference>
<dbReference type="RefSeq" id="WP_043940850.1">
    <property type="nucleotide sequence ID" value="NZ_JWHT01000014.1"/>
</dbReference>
<feature type="compositionally biased region" description="Basic and acidic residues" evidence="1">
    <location>
        <begin position="300"/>
        <end position="324"/>
    </location>
</feature>
<keyword evidence="2" id="KW-1133">Transmembrane helix</keyword>
<keyword evidence="2" id="KW-0812">Transmembrane</keyword>
<comment type="caution">
    <text evidence="3">The sequence shown here is derived from an EMBL/GenBank/DDBJ whole genome shotgun (WGS) entry which is preliminary data.</text>
</comment>
<dbReference type="AlphaFoldDB" id="A0A0D1M2P8"/>
<keyword evidence="2" id="KW-0472">Membrane</keyword>